<name>A0ABN9QAV1_9DINO</name>
<evidence type="ECO:0000256" key="1">
    <source>
        <dbReference type="SAM" id="MobiDB-lite"/>
    </source>
</evidence>
<evidence type="ECO:0000256" key="2">
    <source>
        <dbReference type="SAM" id="Phobius"/>
    </source>
</evidence>
<evidence type="ECO:0008006" key="5">
    <source>
        <dbReference type="Google" id="ProtNLM"/>
    </source>
</evidence>
<feature type="transmembrane region" description="Helical" evidence="2">
    <location>
        <begin position="72"/>
        <end position="90"/>
    </location>
</feature>
<gene>
    <name evidence="3" type="ORF">PCOR1329_LOCUS9548</name>
</gene>
<keyword evidence="2" id="KW-1133">Transmembrane helix</keyword>
<protein>
    <recommendedName>
        <fullName evidence="5">Acyltransferase 3 domain-containing protein</fullName>
    </recommendedName>
</protein>
<proteinExistence type="predicted"/>
<reference evidence="3" key="1">
    <citation type="submission" date="2023-10" db="EMBL/GenBank/DDBJ databases">
        <authorList>
            <person name="Chen Y."/>
            <person name="Shah S."/>
            <person name="Dougan E. K."/>
            <person name="Thang M."/>
            <person name="Chan C."/>
        </authorList>
    </citation>
    <scope>NUCLEOTIDE SEQUENCE [LARGE SCALE GENOMIC DNA]</scope>
</reference>
<evidence type="ECO:0000313" key="3">
    <source>
        <dbReference type="EMBL" id="CAK0801817.1"/>
    </source>
</evidence>
<feature type="transmembrane region" description="Helical" evidence="2">
    <location>
        <begin position="213"/>
        <end position="234"/>
    </location>
</feature>
<feature type="compositionally biased region" description="Basic and acidic residues" evidence="1">
    <location>
        <begin position="310"/>
        <end position="329"/>
    </location>
</feature>
<feature type="transmembrane region" description="Helical" evidence="2">
    <location>
        <begin position="143"/>
        <end position="162"/>
    </location>
</feature>
<organism evidence="3 4">
    <name type="scientific">Prorocentrum cordatum</name>
    <dbReference type="NCBI Taxonomy" id="2364126"/>
    <lineage>
        <taxon>Eukaryota</taxon>
        <taxon>Sar</taxon>
        <taxon>Alveolata</taxon>
        <taxon>Dinophyceae</taxon>
        <taxon>Prorocentrales</taxon>
        <taxon>Prorocentraceae</taxon>
        <taxon>Prorocentrum</taxon>
    </lineage>
</organism>
<feature type="transmembrane region" description="Helical" evidence="2">
    <location>
        <begin position="182"/>
        <end position="201"/>
    </location>
</feature>
<comment type="caution">
    <text evidence="3">The sequence shown here is derived from an EMBL/GenBank/DDBJ whole genome shotgun (WGS) entry which is preliminary data.</text>
</comment>
<keyword evidence="2" id="KW-0472">Membrane</keyword>
<dbReference type="Proteomes" id="UP001189429">
    <property type="component" value="Unassembled WGS sequence"/>
</dbReference>
<keyword evidence="2" id="KW-0812">Transmembrane</keyword>
<feature type="region of interest" description="Disordered" evidence="1">
    <location>
        <begin position="310"/>
        <end position="335"/>
    </location>
</feature>
<sequence>MRTILMGDTLGESAKNATYLIYTWSLLIASAVVLAKYCGKGTASRQSSTDALTGFRILTATVIVLEHTGLRLLVNGASLFLLLSGCVISLTRRKEPGQLKALFSSAKEVVTFIFLRWMRVVPLYWFCLAVYETDAAKVTHDDFDFLAPLRFVVQLPIQIVLLPWSNPQYFFFIEKMGQMGRWFVPVIVQLYFLFPAFELAIFGRTGQLSKNNLIKAIVWCCACKIVFFVLILWAKDVGRIPAEDGSFDVNGLWPCPGVQAGFEAVFEPWPARVRGEKQCWWDFKYVSLPRAPDFVLGMLMPHVDFRTDNALPQREREKERETPREKKTDMGGIPTEPGGLALPFRVRTSILF</sequence>
<feature type="transmembrane region" description="Helical" evidence="2">
    <location>
        <begin position="110"/>
        <end position="131"/>
    </location>
</feature>
<evidence type="ECO:0000313" key="4">
    <source>
        <dbReference type="Proteomes" id="UP001189429"/>
    </source>
</evidence>
<feature type="transmembrane region" description="Helical" evidence="2">
    <location>
        <begin position="20"/>
        <end position="38"/>
    </location>
</feature>
<accession>A0ABN9QAV1</accession>
<dbReference type="EMBL" id="CAUYUJ010002669">
    <property type="protein sequence ID" value="CAK0801817.1"/>
    <property type="molecule type" value="Genomic_DNA"/>
</dbReference>
<keyword evidence="4" id="KW-1185">Reference proteome</keyword>